<gene>
    <name evidence="1" type="ORF">E2C01_015073</name>
</gene>
<dbReference type="Proteomes" id="UP000324222">
    <property type="component" value="Unassembled WGS sequence"/>
</dbReference>
<dbReference type="AlphaFoldDB" id="A0A5B7DLR2"/>
<accession>A0A5B7DLR2</accession>
<proteinExistence type="predicted"/>
<organism evidence="1 2">
    <name type="scientific">Portunus trituberculatus</name>
    <name type="common">Swimming crab</name>
    <name type="synonym">Neptunus trituberculatus</name>
    <dbReference type="NCBI Taxonomy" id="210409"/>
    <lineage>
        <taxon>Eukaryota</taxon>
        <taxon>Metazoa</taxon>
        <taxon>Ecdysozoa</taxon>
        <taxon>Arthropoda</taxon>
        <taxon>Crustacea</taxon>
        <taxon>Multicrustacea</taxon>
        <taxon>Malacostraca</taxon>
        <taxon>Eumalacostraca</taxon>
        <taxon>Eucarida</taxon>
        <taxon>Decapoda</taxon>
        <taxon>Pleocyemata</taxon>
        <taxon>Brachyura</taxon>
        <taxon>Eubrachyura</taxon>
        <taxon>Portunoidea</taxon>
        <taxon>Portunidae</taxon>
        <taxon>Portuninae</taxon>
        <taxon>Portunus</taxon>
    </lineage>
</organism>
<protein>
    <submittedName>
        <fullName evidence="1">Uncharacterized protein</fullName>
    </submittedName>
</protein>
<keyword evidence="2" id="KW-1185">Reference proteome</keyword>
<evidence type="ECO:0000313" key="2">
    <source>
        <dbReference type="Proteomes" id="UP000324222"/>
    </source>
</evidence>
<comment type="caution">
    <text evidence="1">The sequence shown here is derived from an EMBL/GenBank/DDBJ whole genome shotgun (WGS) entry which is preliminary data.</text>
</comment>
<dbReference type="EMBL" id="VSRR010001049">
    <property type="protein sequence ID" value="MPC22067.1"/>
    <property type="molecule type" value="Genomic_DNA"/>
</dbReference>
<reference evidence="1 2" key="1">
    <citation type="submission" date="2019-05" db="EMBL/GenBank/DDBJ databases">
        <title>Another draft genome of Portunus trituberculatus and its Hox gene families provides insights of decapod evolution.</title>
        <authorList>
            <person name="Jeong J.-H."/>
            <person name="Song I."/>
            <person name="Kim S."/>
            <person name="Choi T."/>
            <person name="Kim D."/>
            <person name="Ryu S."/>
            <person name="Kim W."/>
        </authorList>
    </citation>
    <scope>NUCLEOTIDE SEQUENCE [LARGE SCALE GENOMIC DNA]</scope>
    <source>
        <tissue evidence="1">Muscle</tissue>
    </source>
</reference>
<evidence type="ECO:0000313" key="1">
    <source>
        <dbReference type="EMBL" id="MPC22067.1"/>
    </source>
</evidence>
<sequence length="85" mass="9523">MSVSHHPESYLLSNSHSTLSNMPLLNRPQIHIAFPQTTSPVKQAITFKKCSLRSQIAYHILFNAISTPLLASRNGLEHHHNVNPT</sequence>
<name>A0A5B7DLR2_PORTR</name>